<dbReference type="VEuPathDB" id="FungiDB:CC77DRAFT_1063974"/>
<feature type="compositionally biased region" description="Polar residues" evidence="1">
    <location>
        <begin position="423"/>
        <end position="439"/>
    </location>
</feature>
<organism evidence="2 3">
    <name type="scientific">Alternaria alternata</name>
    <name type="common">Alternaria rot fungus</name>
    <name type="synonym">Torula alternata</name>
    <dbReference type="NCBI Taxonomy" id="5599"/>
    <lineage>
        <taxon>Eukaryota</taxon>
        <taxon>Fungi</taxon>
        <taxon>Dikarya</taxon>
        <taxon>Ascomycota</taxon>
        <taxon>Pezizomycotina</taxon>
        <taxon>Dothideomycetes</taxon>
        <taxon>Pleosporomycetidae</taxon>
        <taxon>Pleosporales</taxon>
        <taxon>Pleosporineae</taxon>
        <taxon>Pleosporaceae</taxon>
        <taxon>Alternaria</taxon>
        <taxon>Alternaria sect. Alternaria</taxon>
        <taxon>Alternaria alternata complex</taxon>
    </lineage>
</organism>
<feature type="compositionally biased region" description="Basic residues" evidence="1">
    <location>
        <begin position="133"/>
        <end position="143"/>
    </location>
</feature>
<dbReference type="EMBL" id="KV441485">
    <property type="protein sequence ID" value="OAG17993.1"/>
    <property type="molecule type" value="Genomic_DNA"/>
</dbReference>
<feature type="region of interest" description="Disordered" evidence="1">
    <location>
        <begin position="405"/>
        <end position="448"/>
    </location>
</feature>
<evidence type="ECO:0000256" key="1">
    <source>
        <dbReference type="SAM" id="MobiDB-lite"/>
    </source>
</evidence>
<feature type="compositionally biased region" description="Basic and acidic residues" evidence="1">
    <location>
        <begin position="405"/>
        <end position="422"/>
    </location>
</feature>
<dbReference type="KEGG" id="aalt:CC77DRAFT_1063974"/>
<dbReference type="AlphaFoldDB" id="A0A177DE25"/>
<name>A0A177DE25_ALTAL</name>
<gene>
    <name evidence="2" type="ORF">CC77DRAFT_1063974</name>
</gene>
<dbReference type="Proteomes" id="UP000077248">
    <property type="component" value="Unassembled WGS sequence"/>
</dbReference>
<reference evidence="2 3" key="1">
    <citation type="submission" date="2016-05" db="EMBL/GenBank/DDBJ databases">
        <title>Comparative analysis of secretome profiles of manganese(II)-oxidizing ascomycete fungi.</title>
        <authorList>
            <consortium name="DOE Joint Genome Institute"/>
            <person name="Zeiner C.A."/>
            <person name="Purvine S.O."/>
            <person name="Zink E.M."/>
            <person name="Wu S."/>
            <person name="Pasa-Tolic L."/>
            <person name="Chaput D.L."/>
            <person name="Haridas S."/>
            <person name="Grigoriev I.V."/>
            <person name="Santelli C.M."/>
            <person name="Hansel C.M."/>
        </authorList>
    </citation>
    <scope>NUCLEOTIDE SEQUENCE [LARGE SCALE GENOMIC DNA]</scope>
    <source>
        <strain evidence="2 3">SRC1lrK2f</strain>
    </source>
</reference>
<dbReference type="RefSeq" id="XP_018383414.1">
    <property type="nucleotide sequence ID" value="XM_018528680.1"/>
</dbReference>
<protein>
    <submittedName>
        <fullName evidence="2">Uncharacterized protein</fullName>
    </submittedName>
</protein>
<proteinExistence type="predicted"/>
<dbReference type="GeneID" id="29114274"/>
<dbReference type="OMA" id="QDWVGID"/>
<evidence type="ECO:0000313" key="2">
    <source>
        <dbReference type="EMBL" id="OAG17993.1"/>
    </source>
</evidence>
<evidence type="ECO:0000313" key="3">
    <source>
        <dbReference type="Proteomes" id="UP000077248"/>
    </source>
</evidence>
<sequence>MNWTGGSLQRTKKANAGVLQQQKAYFAKARTQLQNATDSHVAPLRPNHLIDNDKFDIWNLVPLGSGSVRWPTGHTAKRPNLHDGKHRAPEMDMDLQWLEANRKRLLTQQDWVGIDLAKPVSLRFQSSREKSRIGKRRRTKKGRSAAPRQRDNEEFRDKDLELANDNFSRMLRGSGPHQNVDNMRIRIGTDAMTSIYSTQLNQHAQSHASSELMLFDQEGPLAQQRSEKPLVNLQLHAATSASEQARVNSHAPSTGEQPQCYSIARRNVASLSSGASEQGGIIGDQLGLQCQPTTITSRQTGSFTHEFRLTHHLHNGERAFRLAFSGSNSAAGSRSRTASDDYQIGETQPFCNPDSALPSKTEHMHQVDIDMEHPVNVEISAGHAIVDEGPWKTYLAISDDSSHSDTARSSFLHDHPTTKQDNEAATNWSQQATHGQGDQSRVSSSSISASLPSLTRRIREPILTHPSGVIAIRRKEPVTTALRSLDEDEKNWRAFVFQSDDKLSLPGMQDHACKTSPLISRSSENASSEYLPISRAVSSVSPIVYESGSELASDAGYDAPDPRSFAPPLRSRNASPLLFGGFVERLTQGEQGDEMLERKVSDKQWVTHASLQNNASSGLTSSKVLVT</sequence>
<accession>A0A177DE25</accession>
<keyword evidence="3" id="KW-1185">Reference proteome</keyword>
<feature type="region of interest" description="Disordered" evidence="1">
    <location>
        <begin position="125"/>
        <end position="156"/>
    </location>
</feature>